<dbReference type="Pfam" id="PF13560">
    <property type="entry name" value="HTH_31"/>
    <property type="match status" value="1"/>
</dbReference>
<sequence>MPENTLTPVSAQIRAEFRPKAMNFTAFEVGLDALYAANLRQCRLAIGVGQDVLARDLGISLSQYRRYESGRDYMRMGTTARYMMHTGIPFQYFFLGGPYDYLFSSLTIRLDLLRVQMFVGQQNDRVFTALITLLSELMDIALPPPPSEDGLYWPSQDEVAAELPGYYLMVSNGLRHFREVLALSQEDLAELLCIAPSTLGSYEKAKNEPHFNVIMALRLWAATGVNPVWLTYGSHFFNMRRLQHRRMEYLCQLLHASPVPMLPLLIRAIDALTAFRVESGRSR</sequence>
<feature type="domain" description="HTH cro/C1-type" evidence="1">
    <location>
        <begin position="39"/>
        <end position="93"/>
    </location>
</feature>
<dbReference type="Proteomes" id="UP001595617">
    <property type="component" value="Unassembled WGS sequence"/>
</dbReference>
<dbReference type="EMBL" id="JBHRYR010000002">
    <property type="protein sequence ID" value="MFC3851526.1"/>
    <property type="molecule type" value="Genomic_DNA"/>
</dbReference>
<feature type="domain" description="HTH cro/C1-type" evidence="1">
    <location>
        <begin position="174"/>
        <end position="230"/>
    </location>
</feature>
<evidence type="ECO:0000313" key="2">
    <source>
        <dbReference type="EMBL" id="MFC3851526.1"/>
    </source>
</evidence>
<evidence type="ECO:0000259" key="1">
    <source>
        <dbReference type="PROSITE" id="PS50943"/>
    </source>
</evidence>
<gene>
    <name evidence="2" type="ORF">ACFOOG_01665</name>
</gene>
<proteinExistence type="predicted"/>
<dbReference type="InterPro" id="IPR010982">
    <property type="entry name" value="Lambda_DNA-bd_dom_sf"/>
</dbReference>
<dbReference type="Pfam" id="PF01381">
    <property type="entry name" value="HTH_3"/>
    <property type="match status" value="1"/>
</dbReference>
<dbReference type="SMART" id="SM00530">
    <property type="entry name" value="HTH_XRE"/>
    <property type="match status" value="2"/>
</dbReference>
<keyword evidence="3" id="KW-1185">Reference proteome</keyword>
<protein>
    <submittedName>
        <fullName evidence="2">Helix-turn-helix transcriptional regulator</fullName>
    </submittedName>
</protein>
<evidence type="ECO:0000313" key="3">
    <source>
        <dbReference type="Proteomes" id="UP001595617"/>
    </source>
</evidence>
<reference evidence="3" key="1">
    <citation type="journal article" date="2019" name="Int. J. Syst. Evol. Microbiol.">
        <title>The Global Catalogue of Microorganisms (GCM) 10K type strain sequencing project: providing services to taxonomists for standard genome sequencing and annotation.</title>
        <authorList>
            <consortium name="The Broad Institute Genomics Platform"/>
            <consortium name="The Broad Institute Genome Sequencing Center for Infectious Disease"/>
            <person name="Wu L."/>
            <person name="Ma J."/>
        </authorList>
    </citation>
    <scope>NUCLEOTIDE SEQUENCE [LARGE SCALE GENOMIC DNA]</scope>
    <source>
        <strain evidence="3">IBRC 10765</strain>
    </source>
</reference>
<dbReference type="InterPro" id="IPR001387">
    <property type="entry name" value="Cro/C1-type_HTH"/>
</dbReference>
<dbReference type="PROSITE" id="PS50943">
    <property type="entry name" value="HTH_CROC1"/>
    <property type="match status" value="2"/>
</dbReference>
<dbReference type="Gene3D" id="1.10.260.40">
    <property type="entry name" value="lambda repressor-like DNA-binding domains"/>
    <property type="match status" value="2"/>
</dbReference>
<dbReference type="SUPFAM" id="SSF47413">
    <property type="entry name" value="lambda repressor-like DNA-binding domains"/>
    <property type="match status" value="2"/>
</dbReference>
<dbReference type="RefSeq" id="WP_380692711.1">
    <property type="nucleotide sequence ID" value="NZ_JBHRYR010000002.1"/>
</dbReference>
<dbReference type="CDD" id="cd00093">
    <property type="entry name" value="HTH_XRE"/>
    <property type="match status" value="2"/>
</dbReference>
<organism evidence="2 3">
    <name type="scientific">Saccharospirillum mangrovi</name>
    <dbReference type="NCBI Taxonomy" id="2161747"/>
    <lineage>
        <taxon>Bacteria</taxon>
        <taxon>Pseudomonadati</taxon>
        <taxon>Pseudomonadota</taxon>
        <taxon>Gammaproteobacteria</taxon>
        <taxon>Oceanospirillales</taxon>
        <taxon>Saccharospirillaceae</taxon>
        <taxon>Saccharospirillum</taxon>
    </lineage>
</organism>
<comment type="caution">
    <text evidence="2">The sequence shown here is derived from an EMBL/GenBank/DDBJ whole genome shotgun (WGS) entry which is preliminary data.</text>
</comment>
<accession>A0ABV7ZTS3</accession>
<name>A0ABV7ZTS3_9GAMM</name>